<dbReference type="Pfam" id="PF07310">
    <property type="entry name" value="PAS_5"/>
    <property type="match status" value="1"/>
</dbReference>
<evidence type="ECO:0000313" key="2">
    <source>
        <dbReference type="Proteomes" id="UP000672602"/>
    </source>
</evidence>
<dbReference type="AlphaFoldDB" id="A0A8J7SML2"/>
<dbReference type="RefSeq" id="WP_210681599.1">
    <property type="nucleotide sequence ID" value="NZ_JAGMWN010000003.1"/>
</dbReference>
<dbReference type="EMBL" id="JAGMWN010000003">
    <property type="protein sequence ID" value="MBP5857031.1"/>
    <property type="molecule type" value="Genomic_DNA"/>
</dbReference>
<gene>
    <name evidence="1" type="ORF">KAJ83_08425</name>
</gene>
<sequence length="167" mass="19132">MAPDFSESIEHPVLRGMHAYWCDRIPDGRLLPGRQHIDPIDFPGVLSRMALIDVLRGGDGLHFRYRLTGTEIVARAGRDPTGKRFDELYSGDYLVQALKTYADLTAVPTPHYSRRVYPLLDGREHLEYARLILPLARDGRVVDMFWLITADLLRVERGPYAELSRTR</sequence>
<reference evidence="1" key="1">
    <citation type="submission" date="2021-04" db="EMBL/GenBank/DDBJ databases">
        <authorList>
            <person name="Zhang D.-C."/>
        </authorList>
    </citation>
    <scope>NUCLEOTIDE SEQUENCE</scope>
    <source>
        <strain evidence="1">CGMCC 1.15697</strain>
    </source>
</reference>
<name>A0A8J7SML2_9PROT</name>
<accession>A0A8J7SML2</accession>
<proteinExistence type="predicted"/>
<dbReference type="InterPro" id="IPR009922">
    <property type="entry name" value="DUF1457"/>
</dbReference>
<evidence type="ECO:0000313" key="1">
    <source>
        <dbReference type="EMBL" id="MBP5857031.1"/>
    </source>
</evidence>
<protein>
    <submittedName>
        <fullName evidence="1">PAS domain-containing protein</fullName>
    </submittedName>
</protein>
<organism evidence="1 2">
    <name type="scientific">Marivibrio halodurans</name>
    <dbReference type="NCBI Taxonomy" id="2039722"/>
    <lineage>
        <taxon>Bacteria</taxon>
        <taxon>Pseudomonadati</taxon>
        <taxon>Pseudomonadota</taxon>
        <taxon>Alphaproteobacteria</taxon>
        <taxon>Rhodospirillales</taxon>
        <taxon>Rhodospirillaceae</taxon>
        <taxon>Marivibrio</taxon>
    </lineage>
</organism>
<dbReference type="Proteomes" id="UP000672602">
    <property type="component" value="Unassembled WGS sequence"/>
</dbReference>
<keyword evidence="2" id="KW-1185">Reference proteome</keyword>
<comment type="caution">
    <text evidence="1">The sequence shown here is derived from an EMBL/GenBank/DDBJ whole genome shotgun (WGS) entry which is preliminary data.</text>
</comment>